<sequence length="97" mass="10907">MVWLLLYPQGTAHTFLLLSLPDYFLVPSDNQHTVLPVLHTQDANMAIRRPAWPPCKPTPEVDAPVCSRRHLLASCRHYTVVFAGGFPVCLAETLRRA</sequence>
<dbReference type="AlphaFoldDB" id="A0A5B7JQ98"/>
<comment type="caution">
    <text evidence="1">The sequence shown here is derived from an EMBL/GenBank/DDBJ whole genome shotgun (WGS) entry which is preliminary data.</text>
</comment>
<proteinExistence type="predicted"/>
<dbReference type="EMBL" id="VSRR010106700">
    <property type="protein sequence ID" value="MPC96613.1"/>
    <property type="molecule type" value="Genomic_DNA"/>
</dbReference>
<evidence type="ECO:0000313" key="1">
    <source>
        <dbReference type="EMBL" id="MPC96613.1"/>
    </source>
</evidence>
<keyword evidence="2" id="KW-1185">Reference proteome</keyword>
<name>A0A5B7JQ98_PORTR</name>
<reference evidence="1 2" key="1">
    <citation type="submission" date="2019-05" db="EMBL/GenBank/DDBJ databases">
        <title>Another draft genome of Portunus trituberculatus and its Hox gene families provides insights of decapod evolution.</title>
        <authorList>
            <person name="Jeong J.-H."/>
            <person name="Song I."/>
            <person name="Kim S."/>
            <person name="Choi T."/>
            <person name="Kim D."/>
            <person name="Ryu S."/>
            <person name="Kim W."/>
        </authorList>
    </citation>
    <scope>NUCLEOTIDE SEQUENCE [LARGE SCALE GENOMIC DNA]</scope>
    <source>
        <tissue evidence="1">Muscle</tissue>
    </source>
</reference>
<protein>
    <submittedName>
        <fullName evidence="1">Uncharacterized protein</fullName>
    </submittedName>
</protein>
<gene>
    <name evidence="1" type="ORF">E2C01_091882</name>
</gene>
<dbReference type="Proteomes" id="UP000324222">
    <property type="component" value="Unassembled WGS sequence"/>
</dbReference>
<organism evidence="1 2">
    <name type="scientific">Portunus trituberculatus</name>
    <name type="common">Swimming crab</name>
    <name type="synonym">Neptunus trituberculatus</name>
    <dbReference type="NCBI Taxonomy" id="210409"/>
    <lineage>
        <taxon>Eukaryota</taxon>
        <taxon>Metazoa</taxon>
        <taxon>Ecdysozoa</taxon>
        <taxon>Arthropoda</taxon>
        <taxon>Crustacea</taxon>
        <taxon>Multicrustacea</taxon>
        <taxon>Malacostraca</taxon>
        <taxon>Eumalacostraca</taxon>
        <taxon>Eucarida</taxon>
        <taxon>Decapoda</taxon>
        <taxon>Pleocyemata</taxon>
        <taxon>Brachyura</taxon>
        <taxon>Eubrachyura</taxon>
        <taxon>Portunoidea</taxon>
        <taxon>Portunidae</taxon>
        <taxon>Portuninae</taxon>
        <taxon>Portunus</taxon>
    </lineage>
</organism>
<evidence type="ECO:0000313" key="2">
    <source>
        <dbReference type="Proteomes" id="UP000324222"/>
    </source>
</evidence>
<accession>A0A5B7JQ98</accession>